<dbReference type="GeneID" id="15013658"/>
<name>M1UAL7_9CAUD</name>
<reference evidence="1 2" key="1">
    <citation type="submission" date="2010-09" db="EMBL/GenBank/DDBJ databases">
        <title>The Genome Sequence of Prochlorococcus phage P-GSP1.</title>
        <authorList>
            <consortium name="The Broad Institute Genome Sequencing Platform"/>
            <person name="Henn M.R."/>
            <person name="Sullivan M.S."/>
            <person name="Osburne M.S."/>
            <person name="Levin J."/>
            <person name="Malboeuf C."/>
            <person name="Casali M."/>
            <person name="Russ C."/>
            <person name="Lennon N."/>
            <person name="Chapman S.B."/>
            <person name="Erlich R."/>
            <person name="Young S.K."/>
            <person name="Yandava C."/>
            <person name="Zeng Q."/>
            <person name="Alvarado L."/>
            <person name="Anderson S."/>
            <person name="Berlin A."/>
            <person name="Chen Z."/>
            <person name="Freedman E."/>
            <person name="Gellesch M."/>
            <person name="Goldberg J."/>
            <person name="Green L."/>
            <person name="Griggs A."/>
            <person name="Gujja S."/>
            <person name="Heilman E.R."/>
            <person name="Heiman D."/>
            <person name="Hollinger A."/>
            <person name="Howarth C."/>
            <person name="Larson L."/>
            <person name="Mehta T."/>
            <person name="Pearson M."/>
            <person name="Roberts A."/>
            <person name="Ryan E."/>
            <person name="Saif S."/>
            <person name="Shea T."/>
            <person name="Shenoy N."/>
            <person name="Sisk P."/>
            <person name="Stolte C."/>
            <person name="Sykes S."/>
            <person name="White J."/>
            <person name="Yu Q."/>
            <person name="Coleman M.L."/>
            <person name="Huang K.H."/>
            <person name="Weigele P.R."/>
            <person name="DeFrancesco A.S."/>
            <person name="Kern S.E."/>
            <person name="Thompson L.R."/>
            <person name="Fu R."/>
            <person name="Hombeck B."/>
            <person name="Chisholm S.W."/>
            <person name="Haas B."/>
            <person name="Nusbaum C."/>
            <person name="Birren B."/>
        </authorList>
    </citation>
    <scope>NUCLEOTIDE SEQUENCE [LARGE SCALE GENOMIC DNA]</scope>
    <source>
        <strain evidence="1 2">P-GSP1</strain>
    </source>
</reference>
<sequence length="63" mass="7384">MTTYEVRERKLVYHYYRVEANSKKEAKLKAQDPANLPERVNTIVMMPEIDYAVQVSPEGELIQ</sequence>
<proteinExistence type="predicted"/>
<protein>
    <submittedName>
        <fullName evidence="1">Uncharacterized protein</fullName>
    </submittedName>
</protein>
<dbReference type="EMBL" id="HQ332140">
    <property type="protein sequence ID" value="AGG54616.1"/>
    <property type="molecule type" value="Genomic_DNA"/>
</dbReference>
<dbReference type="RefSeq" id="YP_007677677.1">
    <property type="nucleotide sequence ID" value="NC_020878.1"/>
</dbReference>
<evidence type="ECO:0000313" key="2">
    <source>
        <dbReference type="Proteomes" id="UP000204021"/>
    </source>
</evidence>
<gene>
    <name evidence="1" type="ORF">PRQG_00013</name>
</gene>
<accession>M1UAL7</accession>
<dbReference type="Proteomes" id="UP000204021">
    <property type="component" value="Segment"/>
</dbReference>
<evidence type="ECO:0000313" key="1">
    <source>
        <dbReference type="EMBL" id="AGG54616.1"/>
    </source>
</evidence>
<keyword evidence="2" id="KW-1185">Reference proteome</keyword>
<organism evidence="1 2">
    <name type="scientific">Prochlorococcus phage P-GSP1</name>
    <dbReference type="NCBI Taxonomy" id="382262"/>
    <lineage>
        <taxon>Viruses</taxon>
        <taxon>Duplodnaviria</taxon>
        <taxon>Heunggongvirae</taxon>
        <taxon>Uroviricota</taxon>
        <taxon>Caudoviricetes</taxon>
        <taxon>Autographivirales</taxon>
        <taxon>Lingvirus</taxon>
        <taxon>Lingvirus PGSP1</taxon>
    </lineage>
</organism>
<dbReference type="KEGG" id="vg:15013658"/>